<dbReference type="Proteomes" id="UP000298277">
    <property type="component" value="Unassembled WGS sequence"/>
</dbReference>
<dbReference type="EMBL" id="RQFA01000024">
    <property type="protein sequence ID" value="TGK36181.1"/>
    <property type="molecule type" value="Genomic_DNA"/>
</dbReference>
<evidence type="ECO:0000313" key="2">
    <source>
        <dbReference type="Proteomes" id="UP000298277"/>
    </source>
</evidence>
<protein>
    <submittedName>
        <fullName evidence="1">Uncharacterized protein</fullName>
    </submittedName>
</protein>
<evidence type="ECO:0000313" key="1">
    <source>
        <dbReference type="EMBL" id="TGK36181.1"/>
    </source>
</evidence>
<sequence>MSREEISFSNSDIEIAKEIRKYTGVDLETACQRILEAKACGNISEQDIQLKKFWKVYEAIGLPNYLPPDPYGLAYVDRNGTIVTCEKMREQWKGGNSSLFQKRDPRCRYCGRRDTGSALCAGCGAPL</sequence>
<comment type="caution">
    <text evidence="1">The sequence shown here is derived from an EMBL/GenBank/DDBJ whole genome shotgun (WGS) entry which is preliminary data.</text>
</comment>
<gene>
    <name evidence="1" type="ORF">EHQ17_04500</name>
</gene>
<organism evidence="1 2">
    <name type="scientific">Leptospira gomenensis</name>
    <dbReference type="NCBI Taxonomy" id="2484974"/>
    <lineage>
        <taxon>Bacteria</taxon>
        <taxon>Pseudomonadati</taxon>
        <taxon>Spirochaetota</taxon>
        <taxon>Spirochaetia</taxon>
        <taxon>Leptospirales</taxon>
        <taxon>Leptospiraceae</taxon>
        <taxon>Leptospira</taxon>
    </lineage>
</organism>
<dbReference type="RefSeq" id="WP_135595508.1">
    <property type="nucleotide sequence ID" value="NZ_RQEZ01000086.1"/>
</dbReference>
<name>A0A5F1YDP3_9LEPT</name>
<keyword evidence="2" id="KW-1185">Reference proteome</keyword>
<accession>A0A5F1YDP3</accession>
<dbReference type="AlphaFoldDB" id="A0A5F1YDP3"/>
<proteinExistence type="predicted"/>
<reference evidence="1" key="1">
    <citation type="journal article" date="2019" name="PLoS Negl. Trop. Dis.">
        <title>Revisiting the worldwide diversity of Leptospira species in the environment.</title>
        <authorList>
            <person name="Vincent A.T."/>
            <person name="Schiettekatte O."/>
            <person name="Bourhy P."/>
            <person name="Veyrier F.J."/>
            <person name="Picardeau M."/>
        </authorList>
    </citation>
    <scope>NUCLEOTIDE SEQUENCE [LARGE SCALE GENOMIC DNA]</scope>
    <source>
        <strain evidence="1">201800299</strain>
    </source>
</reference>